<keyword evidence="2" id="KW-1133">Transmembrane helix</keyword>
<dbReference type="EMBL" id="JACEGA010000001">
    <property type="protein sequence ID" value="MBB2182706.1"/>
    <property type="molecule type" value="Genomic_DNA"/>
</dbReference>
<evidence type="ECO:0000256" key="1">
    <source>
        <dbReference type="SAM" id="Coils"/>
    </source>
</evidence>
<dbReference type="AlphaFoldDB" id="A0A839JZA4"/>
<dbReference type="Proteomes" id="UP000574276">
    <property type="component" value="Unassembled WGS sequence"/>
</dbReference>
<proteinExistence type="predicted"/>
<sequence length="158" mass="18116">MDTKRRPYQYNAGTSYVEGNTVRKLNAAPNIHREQPLSVPSPHRQIKRQPVSSGMTLASLLVLTIAIIATVYVCVDYLKLQYNVNQMEKSIITLEREVTEMTKVNDAAYEDINETYDLEYIYEVAVNDLGMVYPNNNTVITYEPSEDGYVRQFEDIPK</sequence>
<accession>A0A839JZA4</accession>
<protein>
    <submittedName>
        <fullName evidence="3">Septum formation initiator family protein</fullName>
    </submittedName>
</protein>
<dbReference type="Pfam" id="PF04977">
    <property type="entry name" value="DivIC"/>
    <property type="match status" value="1"/>
</dbReference>
<comment type="caution">
    <text evidence="3">The sequence shown here is derived from an EMBL/GenBank/DDBJ whole genome shotgun (WGS) entry which is preliminary data.</text>
</comment>
<organism evidence="3 4">
    <name type="scientific">Variimorphobacter saccharofermentans</name>
    <dbReference type="NCBI Taxonomy" id="2755051"/>
    <lineage>
        <taxon>Bacteria</taxon>
        <taxon>Bacillati</taxon>
        <taxon>Bacillota</taxon>
        <taxon>Clostridia</taxon>
        <taxon>Lachnospirales</taxon>
        <taxon>Lachnospiraceae</taxon>
        <taxon>Variimorphobacter</taxon>
    </lineage>
</organism>
<name>A0A839JZA4_9FIRM</name>
<keyword evidence="4" id="KW-1185">Reference proteome</keyword>
<evidence type="ECO:0000313" key="4">
    <source>
        <dbReference type="Proteomes" id="UP000574276"/>
    </source>
</evidence>
<reference evidence="3 4" key="1">
    <citation type="submission" date="2020-07" db="EMBL/GenBank/DDBJ databases">
        <title>Characterization and genome sequencing of isolate MD1, a novel member within the family Lachnospiraceae.</title>
        <authorList>
            <person name="Rettenmaier R."/>
            <person name="Di Bello L."/>
            <person name="Zinser C."/>
            <person name="Scheitz K."/>
            <person name="Liebl W."/>
            <person name="Zverlov V."/>
        </authorList>
    </citation>
    <scope>NUCLEOTIDE SEQUENCE [LARGE SCALE GENOMIC DNA]</scope>
    <source>
        <strain evidence="3 4">MD1</strain>
    </source>
</reference>
<evidence type="ECO:0000256" key="2">
    <source>
        <dbReference type="SAM" id="Phobius"/>
    </source>
</evidence>
<keyword evidence="1" id="KW-0175">Coiled coil</keyword>
<keyword evidence="2" id="KW-0472">Membrane</keyword>
<dbReference type="RefSeq" id="WP_228352407.1">
    <property type="nucleotide sequence ID" value="NZ_JACEGA010000001.1"/>
</dbReference>
<gene>
    <name evidence="3" type="ORF">H0486_07435</name>
</gene>
<keyword evidence="2" id="KW-0812">Transmembrane</keyword>
<feature type="transmembrane region" description="Helical" evidence="2">
    <location>
        <begin position="54"/>
        <end position="73"/>
    </location>
</feature>
<feature type="coiled-coil region" evidence="1">
    <location>
        <begin position="77"/>
        <end position="104"/>
    </location>
</feature>
<dbReference type="InterPro" id="IPR007060">
    <property type="entry name" value="FtsL/DivIC"/>
</dbReference>
<evidence type="ECO:0000313" key="3">
    <source>
        <dbReference type="EMBL" id="MBB2182706.1"/>
    </source>
</evidence>